<comment type="subcellular location">
    <subcellularLocation>
        <location evidence="1 11">Cytoplasm</location>
    </subcellularLocation>
</comment>
<dbReference type="InParanoid" id="A0A423Q0L3"/>
<comment type="similarity">
    <text evidence="2 11">Belongs to the 'phage' integrase family. XerD subfamily.</text>
</comment>
<dbReference type="FunCoup" id="A0A423Q0L3">
    <property type="interactions" value="168"/>
</dbReference>
<dbReference type="Gene3D" id="1.10.150.130">
    <property type="match status" value="1"/>
</dbReference>
<dbReference type="InterPro" id="IPR044068">
    <property type="entry name" value="CB"/>
</dbReference>
<dbReference type="PANTHER" id="PTHR30349:SF90">
    <property type="entry name" value="TYROSINE RECOMBINASE XERD"/>
    <property type="match status" value="1"/>
</dbReference>
<keyword evidence="6 11" id="KW-0159">Chromosome partition</keyword>
<feature type="active site" evidence="11">
    <location>
        <position position="179"/>
    </location>
</feature>
<reference evidence="14 15" key="1">
    <citation type="submission" date="2013-10" db="EMBL/GenBank/DDBJ databases">
        <title>Salinisphaera japonica YTM-1 Genome Sequencing.</title>
        <authorList>
            <person name="Lai Q."/>
            <person name="Li C."/>
            <person name="Shao Z."/>
        </authorList>
    </citation>
    <scope>NUCLEOTIDE SEQUENCE [LARGE SCALE GENOMIC DNA]</scope>
    <source>
        <strain evidence="14 15">YTM-1</strain>
    </source>
</reference>
<dbReference type="InterPro" id="IPR013762">
    <property type="entry name" value="Integrase-like_cat_sf"/>
</dbReference>
<evidence type="ECO:0000259" key="12">
    <source>
        <dbReference type="PROSITE" id="PS51898"/>
    </source>
</evidence>
<dbReference type="EMBL" id="AYKG01000004">
    <property type="protein sequence ID" value="ROO31788.1"/>
    <property type="molecule type" value="Genomic_DNA"/>
</dbReference>
<name>A0A423Q0L3_9GAMM</name>
<keyword evidence="10 11" id="KW-0131">Cell cycle</keyword>
<dbReference type="CDD" id="cd00798">
    <property type="entry name" value="INT_XerDC_C"/>
    <property type="match status" value="1"/>
</dbReference>
<dbReference type="Gene3D" id="1.10.443.10">
    <property type="entry name" value="Intergrase catalytic core"/>
    <property type="match status" value="1"/>
</dbReference>
<keyword evidence="8 11" id="KW-0238">DNA-binding</keyword>
<dbReference type="GO" id="GO:0005737">
    <property type="term" value="C:cytoplasm"/>
    <property type="evidence" value="ECO:0007669"/>
    <property type="project" value="UniProtKB-SubCell"/>
</dbReference>
<evidence type="ECO:0000256" key="11">
    <source>
        <dbReference type="HAMAP-Rule" id="MF_01807"/>
    </source>
</evidence>
<sequence>MAVIDALDKPVAETIARFIDALWAERGLSKATLDAYQADLARFAASEQCPSNGLLAVAPGDIQAYLAARTGPGNSPRSVARLLSSLRQFYRHERRAGRITADPTALIDSPAQGQRLPKTLSEADVEALIRAPDTDTELGLRDRAMLELMYAAGLRVSELVSASLSQVNTRQGVIRVMGKGGRERLVPIGEAAGAWIQRYVAGARGLLLGAHVSDALFVTGRGGAMTRQNVWHRIRGHAERAGIAKAVSPHALRHAFATHLLNHGADLRAVQILLGHADLSTTQIYTHVARARLKALHGEHHPRG</sequence>
<feature type="active site" evidence="11">
    <location>
        <position position="155"/>
    </location>
</feature>
<gene>
    <name evidence="11 14" type="primary">xerD</name>
    <name evidence="14" type="ORF">SAJA_02310</name>
</gene>
<evidence type="ECO:0000256" key="10">
    <source>
        <dbReference type="ARBA" id="ARBA00023306"/>
    </source>
</evidence>
<dbReference type="NCBIfam" id="NF001399">
    <property type="entry name" value="PRK00283.1"/>
    <property type="match status" value="1"/>
</dbReference>
<dbReference type="RefSeq" id="WP_123657044.1">
    <property type="nucleotide sequence ID" value="NZ_AYKG01000004.1"/>
</dbReference>
<keyword evidence="15" id="KW-1185">Reference proteome</keyword>
<dbReference type="InterPro" id="IPR011932">
    <property type="entry name" value="Recomb_XerD"/>
</dbReference>
<dbReference type="GO" id="GO:0003677">
    <property type="term" value="F:DNA binding"/>
    <property type="evidence" value="ECO:0007669"/>
    <property type="project" value="UniProtKB-UniRule"/>
</dbReference>
<evidence type="ECO:0000256" key="2">
    <source>
        <dbReference type="ARBA" id="ARBA00010450"/>
    </source>
</evidence>
<dbReference type="InterPro" id="IPR002104">
    <property type="entry name" value="Integrase_catalytic"/>
</dbReference>
<comment type="function">
    <text evidence="11">Site-specific tyrosine recombinase, which acts by catalyzing the cutting and rejoining of the recombining DNA molecules. The XerC-XerD complex is essential to convert dimers of the bacterial chromosome into monomers to permit their segregation at cell division. It also contributes to the segregational stability of plasmids.</text>
</comment>
<evidence type="ECO:0000313" key="15">
    <source>
        <dbReference type="Proteomes" id="UP000285310"/>
    </source>
</evidence>
<dbReference type="Proteomes" id="UP000285310">
    <property type="component" value="Unassembled WGS sequence"/>
</dbReference>
<dbReference type="InterPro" id="IPR023009">
    <property type="entry name" value="Tyrosine_recombinase_XerC/XerD"/>
</dbReference>
<comment type="subunit">
    <text evidence="11">Forms a cyclic heterotetrameric complex composed of two molecules of XerC and two molecules of XerD.</text>
</comment>
<dbReference type="SUPFAM" id="SSF47823">
    <property type="entry name" value="lambda integrase-like, N-terminal domain"/>
    <property type="match status" value="1"/>
</dbReference>
<keyword evidence="4 11" id="KW-0963">Cytoplasm</keyword>
<dbReference type="PANTHER" id="PTHR30349">
    <property type="entry name" value="PHAGE INTEGRASE-RELATED"/>
    <property type="match status" value="1"/>
</dbReference>
<dbReference type="HAMAP" id="MF_01807">
    <property type="entry name" value="Recomb_XerD"/>
    <property type="match status" value="1"/>
</dbReference>
<organism evidence="14 15">
    <name type="scientific">Salinisphaera japonica YTM-1</name>
    <dbReference type="NCBI Taxonomy" id="1209778"/>
    <lineage>
        <taxon>Bacteria</taxon>
        <taxon>Pseudomonadati</taxon>
        <taxon>Pseudomonadota</taxon>
        <taxon>Gammaproteobacteria</taxon>
        <taxon>Salinisphaerales</taxon>
        <taxon>Salinisphaeraceae</taxon>
        <taxon>Salinisphaera</taxon>
    </lineage>
</organism>
<feature type="active site" evidence="11">
    <location>
        <position position="253"/>
    </location>
</feature>
<dbReference type="GO" id="GO:0006313">
    <property type="term" value="P:DNA transposition"/>
    <property type="evidence" value="ECO:0007669"/>
    <property type="project" value="UniProtKB-UniRule"/>
</dbReference>
<feature type="active site" evidence="11">
    <location>
        <position position="276"/>
    </location>
</feature>
<accession>A0A423Q0L3</accession>
<proteinExistence type="inferred from homology"/>
<dbReference type="GO" id="GO:0007059">
    <property type="term" value="P:chromosome segregation"/>
    <property type="evidence" value="ECO:0007669"/>
    <property type="project" value="UniProtKB-UniRule"/>
</dbReference>
<feature type="active site" description="O-(3'-phospho-DNA)-tyrosine intermediate" evidence="11">
    <location>
        <position position="285"/>
    </location>
</feature>
<evidence type="ECO:0000256" key="8">
    <source>
        <dbReference type="ARBA" id="ARBA00023125"/>
    </source>
</evidence>
<dbReference type="Pfam" id="PF00589">
    <property type="entry name" value="Phage_integrase"/>
    <property type="match status" value="1"/>
</dbReference>
<dbReference type="InterPro" id="IPR010998">
    <property type="entry name" value="Integrase_recombinase_N"/>
</dbReference>
<dbReference type="SUPFAM" id="SSF56349">
    <property type="entry name" value="DNA breaking-rejoining enzymes"/>
    <property type="match status" value="1"/>
</dbReference>
<keyword evidence="7 11" id="KW-0229">DNA integration</keyword>
<keyword evidence="5 11" id="KW-0132">Cell division</keyword>
<dbReference type="GO" id="GO:0051301">
    <property type="term" value="P:cell division"/>
    <property type="evidence" value="ECO:0007669"/>
    <property type="project" value="UniProtKB-KW"/>
</dbReference>
<feature type="domain" description="Tyr recombinase" evidence="12">
    <location>
        <begin position="115"/>
        <end position="298"/>
    </location>
</feature>
<evidence type="ECO:0000313" key="14">
    <source>
        <dbReference type="EMBL" id="ROO31788.1"/>
    </source>
</evidence>
<evidence type="ECO:0000256" key="5">
    <source>
        <dbReference type="ARBA" id="ARBA00022618"/>
    </source>
</evidence>
<evidence type="ECO:0000256" key="7">
    <source>
        <dbReference type="ARBA" id="ARBA00022908"/>
    </source>
</evidence>
<dbReference type="GO" id="GO:0009037">
    <property type="term" value="F:tyrosine-based site-specific recombinase activity"/>
    <property type="evidence" value="ECO:0007669"/>
    <property type="project" value="UniProtKB-UniRule"/>
</dbReference>
<evidence type="ECO:0000256" key="3">
    <source>
        <dbReference type="ARBA" id="ARBA00015810"/>
    </source>
</evidence>
<dbReference type="PROSITE" id="PS51898">
    <property type="entry name" value="TYR_RECOMBINASE"/>
    <property type="match status" value="1"/>
</dbReference>
<evidence type="ECO:0000256" key="4">
    <source>
        <dbReference type="ARBA" id="ARBA00022490"/>
    </source>
</evidence>
<dbReference type="InterPro" id="IPR011010">
    <property type="entry name" value="DNA_brk_join_enz"/>
</dbReference>
<feature type="domain" description="Core-binding (CB)" evidence="13">
    <location>
        <begin position="9"/>
        <end position="94"/>
    </location>
</feature>
<dbReference type="NCBIfam" id="TIGR02225">
    <property type="entry name" value="recomb_XerD"/>
    <property type="match status" value="1"/>
</dbReference>
<evidence type="ECO:0000256" key="6">
    <source>
        <dbReference type="ARBA" id="ARBA00022829"/>
    </source>
</evidence>
<comment type="caution">
    <text evidence="14">The sequence shown here is derived from an EMBL/GenBank/DDBJ whole genome shotgun (WGS) entry which is preliminary data.</text>
</comment>
<dbReference type="PROSITE" id="PS51900">
    <property type="entry name" value="CB"/>
    <property type="match status" value="1"/>
</dbReference>
<feature type="active site" evidence="11">
    <location>
        <position position="250"/>
    </location>
</feature>
<dbReference type="HAMAP" id="MF_01808">
    <property type="entry name" value="Recomb_XerC_XerD"/>
    <property type="match status" value="1"/>
</dbReference>
<dbReference type="InterPro" id="IPR050090">
    <property type="entry name" value="Tyrosine_recombinase_XerCD"/>
</dbReference>
<protein>
    <recommendedName>
        <fullName evidence="3 11">Tyrosine recombinase XerD</fullName>
    </recommendedName>
</protein>
<dbReference type="Pfam" id="PF02899">
    <property type="entry name" value="Phage_int_SAM_1"/>
    <property type="match status" value="1"/>
</dbReference>
<evidence type="ECO:0000256" key="9">
    <source>
        <dbReference type="ARBA" id="ARBA00023172"/>
    </source>
</evidence>
<dbReference type="OrthoDB" id="9801717at2"/>
<keyword evidence="9 11" id="KW-0233">DNA recombination</keyword>
<dbReference type="InterPro" id="IPR004107">
    <property type="entry name" value="Integrase_SAM-like_N"/>
</dbReference>
<dbReference type="AlphaFoldDB" id="A0A423Q0L3"/>
<evidence type="ECO:0000259" key="13">
    <source>
        <dbReference type="PROSITE" id="PS51900"/>
    </source>
</evidence>
<evidence type="ECO:0000256" key="1">
    <source>
        <dbReference type="ARBA" id="ARBA00004496"/>
    </source>
</evidence>